<keyword evidence="2" id="KW-1185">Reference proteome</keyword>
<dbReference type="EMBL" id="OR769223">
    <property type="protein sequence ID" value="WQJ53885.1"/>
    <property type="molecule type" value="Genomic_DNA"/>
</dbReference>
<organism evidence="1 2">
    <name type="scientific">phage Lak_Megaphage_Sonny</name>
    <dbReference type="NCBI Taxonomy" id="3109229"/>
    <lineage>
        <taxon>Viruses</taxon>
        <taxon>Duplodnaviria</taxon>
        <taxon>Heunggongvirae</taxon>
        <taxon>Uroviricota</taxon>
        <taxon>Caudoviricetes</taxon>
        <taxon>Caudoviricetes code 15 clade</taxon>
    </lineage>
</organism>
<sequence length="87" mass="9799">MEKYNLVGVDGNAFSVMAYVRRAMKECGKTNEEISEYSKNAMSSNYDHLIAVSVDVINELNEEIDDFNPMCESLMTNIAKGLKNILK</sequence>
<dbReference type="Proteomes" id="UP001358193">
    <property type="component" value="Segment"/>
</dbReference>
<proteinExistence type="predicted"/>
<protein>
    <submittedName>
        <fullName evidence="1">Uncharacterized protein</fullName>
    </submittedName>
</protein>
<accession>A0ABZ0Z3U6</accession>
<name>A0ABZ0Z3U6_9CAUD</name>
<evidence type="ECO:0000313" key="1">
    <source>
        <dbReference type="EMBL" id="WQJ53885.1"/>
    </source>
</evidence>
<evidence type="ECO:0000313" key="2">
    <source>
        <dbReference type="Proteomes" id="UP001358193"/>
    </source>
</evidence>
<reference evidence="1 2" key="1">
    <citation type="submission" date="2023-11" db="EMBL/GenBank/DDBJ databases">
        <authorList>
            <person name="Cook R."/>
            <person name="Crisci M."/>
            <person name="Pye H."/>
            <person name="Adriaenssens E."/>
            <person name="Santini J."/>
        </authorList>
    </citation>
    <scope>NUCLEOTIDE SEQUENCE [LARGE SCALE GENOMIC DNA]</scope>
    <source>
        <strain evidence="1">Lak_Megaphage_Sonny</strain>
    </source>
</reference>